<evidence type="ECO:0000259" key="8">
    <source>
        <dbReference type="Pfam" id="PF02770"/>
    </source>
</evidence>
<evidence type="ECO:0000256" key="6">
    <source>
        <dbReference type="SAM" id="MobiDB-lite"/>
    </source>
</evidence>
<evidence type="ECO:0000313" key="11">
    <source>
        <dbReference type="Proteomes" id="UP001401887"/>
    </source>
</evidence>
<evidence type="ECO:0000256" key="1">
    <source>
        <dbReference type="ARBA" id="ARBA00001974"/>
    </source>
</evidence>
<organism evidence="10 11">
    <name type="scientific">Deinococcus carri</name>
    <dbReference type="NCBI Taxonomy" id="1211323"/>
    <lineage>
        <taxon>Bacteria</taxon>
        <taxon>Thermotogati</taxon>
        <taxon>Deinococcota</taxon>
        <taxon>Deinococci</taxon>
        <taxon>Deinococcales</taxon>
        <taxon>Deinococcaceae</taxon>
        <taxon>Deinococcus</taxon>
    </lineage>
</organism>
<dbReference type="PANTHER" id="PTHR43884">
    <property type="entry name" value="ACYL-COA DEHYDROGENASE"/>
    <property type="match status" value="1"/>
</dbReference>
<keyword evidence="11" id="KW-1185">Reference proteome</keyword>
<dbReference type="RefSeq" id="WP_345465896.1">
    <property type="nucleotide sequence ID" value="NZ_BAABRP010000011.1"/>
</dbReference>
<name>A0ABP9WCS7_9DEIO</name>
<gene>
    <name evidence="10" type="primary">mmgC_4</name>
    <name evidence="10" type="ORF">Dcar01_02627</name>
</gene>
<evidence type="ECO:0000256" key="2">
    <source>
        <dbReference type="ARBA" id="ARBA00009347"/>
    </source>
</evidence>
<dbReference type="PROSITE" id="PS00072">
    <property type="entry name" value="ACYL_COA_DH_1"/>
    <property type="match status" value="1"/>
</dbReference>
<dbReference type="Gene3D" id="2.40.110.10">
    <property type="entry name" value="Butyryl-CoA Dehydrogenase, subunit A, domain 2"/>
    <property type="match status" value="1"/>
</dbReference>
<sequence length="397" mass="44302">MTVQDQPAPFSAPEATPPLLPRTLMQPEHEAFRRTVRRFFETEVAPYTEQFERDGHIPRQLWNRAGELGLLLTAIPEEYGGMGGDRLFSTVLMEEQGRVLASATGFMLHSDIVAPYILHYGTEEQKRRYLPGMATGERVGAIAMTEPGAGSDLQGIKTRAEDKGDHYLLSGSKIFITNGYLADLVIVVARTGNTGKGSRDLSLLLVETNSEGFSKGKPLKKMGMKGQDTCELFFSDVRVPKENLLGQEGQGFRMLMQELPWERLIIAIEAQAAAEAVFDLTRQYVKERQAFGQAVMDFQVTRHKLAELQTEISLGRTYVDECTRAMLGGKLTPQAASAAKYWVSEMCSRVMDACVQLHGGYGYMWEYPVARAFVDNRAHRIYGGTNEIMKELISRAL</sequence>
<comment type="cofactor">
    <cofactor evidence="1 5">
        <name>FAD</name>
        <dbReference type="ChEBI" id="CHEBI:57692"/>
    </cofactor>
</comment>
<keyword evidence="5" id="KW-0560">Oxidoreductase</keyword>
<feature type="region of interest" description="Disordered" evidence="6">
    <location>
        <begin position="1"/>
        <end position="24"/>
    </location>
</feature>
<feature type="domain" description="Acyl-CoA dehydrogenase/oxidase C-terminal" evidence="7">
    <location>
        <begin position="249"/>
        <end position="397"/>
    </location>
</feature>
<comment type="similarity">
    <text evidence="2 5">Belongs to the acyl-CoA dehydrogenase family.</text>
</comment>
<reference evidence="10 11" key="1">
    <citation type="submission" date="2024-02" db="EMBL/GenBank/DDBJ databases">
        <title>Deinococcus carri NBRC 110142.</title>
        <authorList>
            <person name="Ichikawa N."/>
            <person name="Katano-Makiyama Y."/>
            <person name="Hidaka K."/>
        </authorList>
    </citation>
    <scope>NUCLEOTIDE SEQUENCE [LARGE SCALE GENOMIC DNA]</scope>
    <source>
        <strain evidence="10 11">NBRC 110142</strain>
    </source>
</reference>
<evidence type="ECO:0000259" key="9">
    <source>
        <dbReference type="Pfam" id="PF02771"/>
    </source>
</evidence>
<dbReference type="PANTHER" id="PTHR43884:SF12">
    <property type="entry name" value="ISOVALERYL-COA DEHYDROGENASE, MITOCHONDRIAL-RELATED"/>
    <property type="match status" value="1"/>
</dbReference>
<evidence type="ECO:0000256" key="3">
    <source>
        <dbReference type="ARBA" id="ARBA00022630"/>
    </source>
</evidence>
<dbReference type="Pfam" id="PF02770">
    <property type="entry name" value="Acyl-CoA_dh_M"/>
    <property type="match status" value="1"/>
</dbReference>
<dbReference type="SUPFAM" id="SSF47203">
    <property type="entry name" value="Acyl-CoA dehydrogenase C-terminal domain-like"/>
    <property type="match status" value="1"/>
</dbReference>
<proteinExistence type="inferred from homology"/>
<dbReference type="Pfam" id="PF00441">
    <property type="entry name" value="Acyl-CoA_dh_1"/>
    <property type="match status" value="1"/>
</dbReference>
<keyword evidence="4 5" id="KW-0274">FAD</keyword>
<dbReference type="InterPro" id="IPR013786">
    <property type="entry name" value="AcylCoA_DH/ox_N"/>
</dbReference>
<accession>A0ABP9WCS7</accession>
<dbReference type="InterPro" id="IPR009075">
    <property type="entry name" value="AcylCo_DH/oxidase_C"/>
</dbReference>
<dbReference type="Pfam" id="PF02771">
    <property type="entry name" value="Acyl-CoA_dh_N"/>
    <property type="match status" value="1"/>
</dbReference>
<dbReference type="EMBL" id="BAABRP010000011">
    <property type="protein sequence ID" value="GAA5513878.1"/>
    <property type="molecule type" value="Genomic_DNA"/>
</dbReference>
<feature type="domain" description="Acyl-CoA oxidase/dehydrogenase middle" evidence="8">
    <location>
        <begin position="141"/>
        <end position="237"/>
    </location>
</feature>
<dbReference type="Gene3D" id="1.10.540.10">
    <property type="entry name" value="Acyl-CoA dehydrogenase/oxidase, N-terminal domain"/>
    <property type="match status" value="1"/>
</dbReference>
<dbReference type="Proteomes" id="UP001401887">
    <property type="component" value="Unassembled WGS sequence"/>
</dbReference>
<feature type="domain" description="Acyl-CoA dehydrogenase/oxidase N-terminal" evidence="9">
    <location>
        <begin position="27"/>
        <end position="137"/>
    </location>
</feature>
<dbReference type="InterPro" id="IPR009100">
    <property type="entry name" value="AcylCoA_DH/oxidase_NM_dom_sf"/>
</dbReference>
<dbReference type="PROSITE" id="PS00073">
    <property type="entry name" value="ACYL_COA_DH_2"/>
    <property type="match status" value="1"/>
</dbReference>
<evidence type="ECO:0000259" key="7">
    <source>
        <dbReference type="Pfam" id="PF00441"/>
    </source>
</evidence>
<evidence type="ECO:0000256" key="5">
    <source>
        <dbReference type="RuleBase" id="RU362125"/>
    </source>
</evidence>
<dbReference type="Gene3D" id="1.20.140.10">
    <property type="entry name" value="Butyryl-CoA Dehydrogenase, subunit A, domain 3"/>
    <property type="match status" value="1"/>
</dbReference>
<dbReference type="InterPro" id="IPR036250">
    <property type="entry name" value="AcylCo_DH-like_C"/>
</dbReference>
<dbReference type="InterPro" id="IPR006089">
    <property type="entry name" value="Acyl-CoA_DH_CS"/>
</dbReference>
<protein>
    <submittedName>
        <fullName evidence="10">Acyl-CoA dehydrogenase</fullName>
    </submittedName>
</protein>
<dbReference type="InterPro" id="IPR006091">
    <property type="entry name" value="Acyl-CoA_Oxase/DH_mid-dom"/>
</dbReference>
<keyword evidence="3 5" id="KW-0285">Flavoprotein</keyword>
<dbReference type="SUPFAM" id="SSF56645">
    <property type="entry name" value="Acyl-CoA dehydrogenase NM domain-like"/>
    <property type="match status" value="1"/>
</dbReference>
<dbReference type="InterPro" id="IPR046373">
    <property type="entry name" value="Acyl-CoA_Oxase/DH_mid-dom_sf"/>
</dbReference>
<evidence type="ECO:0000313" key="10">
    <source>
        <dbReference type="EMBL" id="GAA5513878.1"/>
    </source>
</evidence>
<dbReference type="InterPro" id="IPR037069">
    <property type="entry name" value="AcylCoA_DH/ox_N_sf"/>
</dbReference>
<comment type="caution">
    <text evidence="10">The sequence shown here is derived from an EMBL/GenBank/DDBJ whole genome shotgun (WGS) entry which is preliminary data.</text>
</comment>
<evidence type="ECO:0000256" key="4">
    <source>
        <dbReference type="ARBA" id="ARBA00022827"/>
    </source>
</evidence>